<dbReference type="GO" id="GO:0005634">
    <property type="term" value="C:nucleus"/>
    <property type="evidence" value="ECO:0000318"/>
    <property type="project" value="GO_Central"/>
</dbReference>
<dbReference type="Gene3D" id="3.30.420.10">
    <property type="entry name" value="Ribonuclease H-like superfamily/Ribonuclease H"/>
    <property type="match status" value="2"/>
</dbReference>
<keyword evidence="5" id="KW-1185">Reference proteome</keyword>
<feature type="transmembrane region" description="Helical" evidence="3">
    <location>
        <begin position="90"/>
        <end position="112"/>
    </location>
</feature>
<dbReference type="InterPro" id="IPR051132">
    <property type="entry name" value="3-5_Exonuclease_domain"/>
</dbReference>
<dbReference type="GO" id="GO:0003676">
    <property type="term" value="F:nucleic acid binding"/>
    <property type="evidence" value="ECO:0007669"/>
    <property type="project" value="InterPro"/>
</dbReference>
<dbReference type="PANTHER" id="PTHR13620">
    <property type="entry name" value="3-5 EXONUCLEASE"/>
    <property type="match status" value="1"/>
</dbReference>
<dbReference type="GO" id="GO:0008408">
    <property type="term" value="F:3'-5' exonuclease activity"/>
    <property type="evidence" value="ECO:0000318"/>
    <property type="project" value="GO_Central"/>
</dbReference>
<dbReference type="GO" id="GO:0005737">
    <property type="term" value="C:cytoplasm"/>
    <property type="evidence" value="ECO:0000318"/>
    <property type="project" value="GO_Central"/>
</dbReference>
<name>A0A0K9NWW6_ZOSMR</name>
<dbReference type="SUPFAM" id="SSF53098">
    <property type="entry name" value="Ribonuclease H-like"/>
    <property type="match status" value="2"/>
</dbReference>
<evidence type="ECO:0000313" key="5">
    <source>
        <dbReference type="Proteomes" id="UP000036987"/>
    </source>
</evidence>
<evidence type="ECO:0000256" key="2">
    <source>
        <dbReference type="ARBA" id="ARBA00022801"/>
    </source>
</evidence>
<comment type="caution">
    <text evidence="4">The sequence shown here is derived from an EMBL/GenBank/DDBJ whole genome shotgun (WGS) entry which is preliminary data.</text>
</comment>
<keyword evidence="1" id="KW-0540">Nuclease</keyword>
<keyword evidence="3" id="KW-1133">Transmembrane helix</keyword>
<keyword evidence="2" id="KW-0378">Hydrolase</keyword>
<keyword evidence="3" id="KW-0472">Membrane</keyword>
<dbReference type="AlphaFoldDB" id="A0A0K9NWW6"/>
<dbReference type="InterPro" id="IPR012337">
    <property type="entry name" value="RNaseH-like_sf"/>
</dbReference>
<accession>A0A0K9NWW6</accession>
<evidence type="ECO:0000313" key="4">
    <source>
        <dbReference type="EMBL" id="KMZ61133.1"/>
    </source>
</evidence>
<sequence length="462" mass="53474">MARVHHRSKRNRRRKTTTKKKITIDVRRSTSPYFRKAYTVKCLDMITYTYVTCDPAEVDGWIYDVRSIYDFNNIIVGLGIQWCPITSRTIGIPLVATIQLCVNSFCLIYQVLHSKYRFPTSLSNFLGDDGITFAIARYNIDRPLKINTTSAINLSSDFRLPMYYDSDEDSEEDSPMYYEEEKDPATINLHREVYTVKCLDKIIYTTVSSDPDEVDNWIDRVHMHSPYGSRSSIIGLGIQWKPYTRSYFNMAPIATIQICVKKSCLIYQLLDEKYFIPESLRNLLESDITVAIARFNIDQPLLSSQLNIDIENYIEVSRHPYNGYQYSMEDMARMFLDFDGYSGEMKPSEIGRSNWEDEELSMDQVKFNDDAQILAILSSMKTSSLKLVHRPSFTVYSNFLNPNANLKFPKCLDFIPGGGFMTVGNAAGNVLLYKLHHFCSPYSRKNRSNSSFIFCFTFVFMY</sequence>
<dbReference type="Proteomes" id="UP000036987">
    <property type="component" value="Unassembled WGS sequence"/>
</dbReference>
<evidence type="ECO:0000256" key="3">
    <source>
        <dbReference type="SAM" id="Phobius"/>
    </source>
</evidence>
<gene>
    <name evidence="4" type="ORF">ZOSMA_54G00640</name>
</gene>
<dbReference type="EMBL" id="LFYR01001529">
    <property type="protein sequence ID" value="KMZ61133.1"/>
    <property type="molecule type" value="Genomic_DNA"/>
</dbReference>
<proteinExistence type="predicted"/>
<dbReference type="InterPro" id="IPR036397">
    <property type="entry name" value="RNaseH_sf"/>
</dbReference>
<dbReference type="STRING" id="29655.A0A0K9NWW6"/>
<evidence type="ECO:0008006" key="6">
    <source>
        <dbReference type="Google" id="ProtNLM"/>
    </source>
</evidence>
<keyword evidence="3" id="KW-0812">Transmembrane</keyword>
<dbReference type="PANTHER" id="PTHR13620:SF121">
    <property type="entry name" value="EMB|CAB82946.1-RELATED"/>
    <property type="match status" value="1"/>
</dbReference>
<organism evidence="4 5">
    <name type="scientific">Zostera marina</name>
    <name type="common">Eelgrass</name>
    <dbReference type="NCBI Taxonomy" id="29655"/>
    <lineage>
        <taxon>Eukaryota</taxon>
        <taxon>Viridiplantae</taxon>
        <taxon>Streptophyta</taxon>
        <taxon>Embryophyta</taxon>
        <taxon>Tracheophyta</taxon>
        <taxon>Spermatophyta</taxon>
        <taxon>Magnoliopsida</taxon>
        <taxon>Liliopsida</taxon>
        <taxon>Zosteraceae</taxon>
        <taxon>Zostera</taxon>
    </lineage>
</organism>
<dbReference type="OrthoDB" id="1920326at2759"/>
<protein>
    <recommendedName>
        <fullName evidence="6">3'-5' exonuclease domain-containing protein</fullName>
    </recommendedName>
</protein>
<evidence type="ECO:0000256" key="1">
    <source>
        <dbReference type="ARBA" id="ARBA00022722"/>
    </source>
</evidence>
<reference evidence="5" key="1">
    <citation type="journal article" date="2016" name="Nature">
        <title>The genome of the seagrass Zostera marina reveals angiosperm adaptation to the sea.</title>
        <authorList>
            <person name="Olsen J.L."/>
            <person name="Rouze P."/>
            <person name="Verhelst B."/>
            <person name="Lin Y.-C."/>
            <person name="Bayer T."/>
            <person name="Collen J."/>
            <person name="Dattolo E."/>
            <person name="De Paoli E."/>
            <person name="Dittami S."/>
            <person name="Maumus F."/>
            <person name="Michel G."/>
            <person name="Kersting A."/>
            <person name="Lauritano C."/>
            <person name="Lohaus R."/>
            <person name="Toepel M."/>
            <person name="Tonon T."/>
            <person name="Vanneste K."/>
            <person name="Amirebrahimi M."/>
            <person name="Brakel J."/>
            <person name="Bostroem C."/>
            <person name="Chovatia M."/>
            <person name="Grimwood J."/>
            <person name="Jenkins J.W."/>
            <person name="Jueterbock A."/>
            <person name="Mraz A."/>
            <person name="Stam W.T."/>
            <person name="Tice H."/>
            <person name="Bornberg-Bauer E."/>
            <person name="Green P.J."/>
            <person name="Pearson G.A."/>
            <person name="Procaccini G."/>
            <person name="Duarte C.M."/>
            <person name="Schmutz J."/>
            <person name="Reusch T.B.H."/>
            <person name="Van de Peer Y."/>
        </authorList>
    </citation>
    <scope>NUCLEOTIDE SEQUENCE [LARGE SCALE GENOMIC DNA]</scope>
    <source>
        <strain evidence="5">cv. Finnish</strain>
    </source>
</reference>